<dbReference type="Proteomes" id="UP000501534">
    <property type="component" value="Chromosome"/>
</dbReference>
<accession>A0A6M4GYI2</accession>
<proteinExistence type="predicted"/>
<reference evidence="1 2" key="1">
    <citation type="submission" date="2020-04" db="EMBL/GenBank/DDBJ databases">
        <title>Usitatibacter rugosus gen. nov., sp. nov. and Usitatibacter palustris sp. nov., novel members of Usitatibacteraceae fam. nov. within the order Nitrosomonadales isolated from soil.</title>
        <authorList>
            <person name="Huber K.J."/>
            <person name="Neumann-Schaal M."/>
            <person name="Geppert A."/>
            <person name="Luckner M."/>
            <person name="Wanner G."/>
            <person name="Overmann J."/>
        </authorList>
    </citation>
    <scope>NUCLEOTIDE SEQUENCE [LARGE SCALE GENOMIC DNA]</scope>
    <source>
        <strain evidence="1 2">0125_3</strain>
    </source>
</reference>
<evidence type="ECO:0000313" key="1">
    <source>
        <dbReference type="EMBL" id="QJR12082.1"/>
    </source>
</evidence>
<dbReference type="Gene3D" id="1.10.1660.10">
    <property type="match status" value="1"/>
</dbReference>
<dbReference type="EMBL" id="CP053069">
    <property type="protein sequence ID" value="QJR12082.1"/>
    <property type="molecule type" value="Genomic_DNA"/>
</dbReference>
<evidence type="ECO:0000313" key="2">
    <source>
        <dbReference type="Proteomes" id="UP000501534"/>
    </source>
</evidence>
<dbReference type="KEGG" id="uru:DSM104443_03165"/>
<sequence>MSEHEIKTQFTLEELARLCAVEQEWVVHHVEEGLLIAAAGEPRFTVTTLVRARRIRQIERDYDAVPELAALVADLLEELDARRSHSR</sequence>
<dbReference type="AlphaFoldDB" id="A0A6M4GYI2"/>
<organism evidence="1 2">
    <name type="scientific">Usitatibacter rugosus</name>
    <dbReference type="NCBI Taxonomy" id="2732067"/>
    <lineage>
        <taxon>Bacteria</taxon>
        <taxon>Pseudomonadati</taxon>
        <taxon>Pseudomonadota</taxon>
        <taxon>Betaproteobacteria</taxon>
        <taxon>Nitrosomonadales</taxon>
        <taxon>Usitatibacteraceae</taxon>
        <taxon>Usitatibacter</taxon>
    </lineage>
</organism>
<evidence type="ECO:0008006" key="3">
    <source>
        <dbReference type="Google" id="ProtNLM"/>
    </source>
</evidence>
<keyword evidence="2" id="KW-1185">Reference proteome</keyword>
<dbReference type="RefSeq" id="WP_171093969.1">
    <property type="nucleotide sequence ID" value="NZ_CP053069.1"/>
</dbReference>
<gene>
    <name evidence="1" type="ORF">DSM104443_03165</name>
</gene>
<name>A0A6M4GYI2_9PROT</name>
<protein>
    <recommendedName>
        <fullName evidence="3">Chaperone modulatory protein CbpM</fullName>
    </recommendedName>
</protein>